<evidence type="ECO:0000313" key="2">
    <source>
        <dbReference type="Proteomes" id="UP001165060"/>
    </source>
</evidence>
<name>A0ABQ6NBJ7_9STRA</name>
<keyword evidence="2" id="KW-1185">Reference proteome</keyword>
<accession>A0ABQ6NBJ7</accession>
<organism evidence="1 2">
    <name type="scientific">Tetraparma gracilis</name>
    <dbReference type="NCBI Taxonomy" id="2962635"/>
    <lineage>
        <taxon>Eukaryota</taxon>
        <taxon>Sar</taxon>
        <taxon>Stramenopiles</taxon>
        <taxon>Ochrophyta</taxon>
        <taxon>Bolidophyceae</taxon>
        <taxon>Parmales</taxon>
        <taxon>Triparmaceae</taxon>
        <taxon>Tetraparma</taxon>
    </lineage>
</organism>
<dbReference type="EMBL" id="BRYB01006614">
    <property type="protein sequence ID" value="GMI53225.1"/>
    <property type="molecule type" value="Genomic_DNA"/>
</dbReference>
<proteinExistence type="predicted"/>
<dbReference type="Proteomes" id="UP001165060">
    <property type="component" value="Unassembled WGS sequence"/>
</dbReference>
<reference evidence="1 2" key="1">
    <citation type="journal article" date="2023" name="Commun. Biol.">
        <title>Genome analysis of Parmales, the sister group of diatoms, reveals the evolutionary specialization of diatoms from phago-mixotrophs to photoautotrophs.</title>
        <authorList>
            <person name="Ban H."/>
            <person name="Sato S."/>
            <person name="Yoshikawa S."/>
            <person name="Yamada K."/>
            <person name="Nakamura Y."/>
            <person name="Ichinomiya M."/>
            <person name="Sato N."/>
            <person name="Blanc-Mathieu R."/>
            <person name="Endo H."/>
            <person name="Kuwata A."/>
            <person name="Ogata H."/>
        </authorList>
    </citation>
    <scope>NUCLEOTIDE SEQUENCE [LARGE SCALE GENOMIC DNA]</scope>
</reference>
<protein>
    <submittedName>
        <fullName evidence="1">Uncharacterized protein</fullName>
    </submittedName>
</protein>
<evidence type="ECO:0000313" key="1">
    <source>
        <dbReference type="EMBL" id="GMI53225.1"/>
    </source>
</evidence>
<comment type="caution">
    <text evidence="1">The sequence shown here is derived from an EMBL/GenBank/DDBJ whole genome shotgun (WGS) entry which is preliminary data.</text>
</comment>
<sequence>MAAPIPPCCVAAPSPAPSMATGTLLSPPSASRNSLANFSSPRALALRHVTVSTPNGVGTGTKEWSS</sequence>
<gene>
    <name evidence="1" type="ORF">TeGR_g5121</name>
</gene>